<reference evidence="1" key="1">
    <citation type="submission" date="2021-06" db="EMBL/GenBank/DDBJ databases">
        <title>Comparative genomics, transcriptomics and evolutionary studies reveal genomic signatures of adaptation to plant cell wall in hemibiotrophic fungi.</title>
        <authorList>
            <consortium name="DOE Joint Genome Institute"/>
            <person name="Baroncelli R."/>
            <person name="Diaz J.F."/>
            <person name="Benocci T."/>
            <person name="Peng M."/>
            <person name="Battaglia E."/>
            <person name="Haridas S."/>
            <person name="Andreopoulos W."/>
            <person name="Labutti K."/>
            <person name="Pangilinan J."/>
            <person name="Floch G.L."/>
            <person name="Makela M.R."/>
            <person name="Henrissat B."/>
            <person name="Grigoriev I.V."/>
            <person name="Crouch J.A."/>
            <person name="De Vries R.P."/>
            <person name="Sukno S.A."/>
            <person name="Thon M.R."/>
        </authorList>
    </citation>
    <scope>NUCLEOTIDE SEQUENCE</scope>
    <source>
        <strain evidence="1">MAFF235873</strain>
    </source>
</reference>
<keyword evidence="2" id="KW-1185">Reference proteome</keyword>
<dbReference type="AlphaFoldDB" id="A0AAD9HDC4"/>
<comment type="caution">
    <text evidence="1">The sequence shown here is derived from an EMBL/GenBank/DDBJ whole genome shotgun (WGS) entry which is preliminary data.</text>
</comment>
<proteinExistence type="predicted"/>
<gene>
    <name evidence="1" type="ORF">LX32DRAFT_9183</name>
</gene>
<dbReference type="EMBL" id="MU842907">
    <property type="protein sequence ID" value="KAK2026783.1"/>
    <property type="molecule type" value="Genomic_DNA"/>
</dbReference>
<protein>
    <submittedName>
        <fullName evidence="1">Uncharacterized protein</fullName>
    </submittedName>
</protein>
<accession>A0AAD9HDC4</accession>
<organism evidence="1 2">
    <name type="scientific">Colletotrichum zoysiae</name>
    <dbReference type="NCBI Taxonomy" id="1216348"/>
    <lineage>
        <taxon>Eukaryota</taxon>
        <taxon>Fungi</taxon>
        <taxon>Dikarya</taxon>
        <taxon>Ascomycota</taxon>
        <taxon>Pezizomycotina</taxon>
        <taxon>Sordariomycetes</taxon>
        <taxon>Hypocreomycetidae</taxon>
        <taxon>Glomerellales</taxon>
        <taxon>Glomerellaceae</taxon>
        <taxon>Colletotrichum</taxon>
        <taxon>Colletotrichum graminicola species complex</taxon>
    </lineage>
</organism>
<sequence length="85" mass="9120">MYCPRFQLSAGGISLWRSSGFRQPCSFFLLLPSSPGNPILSHVARASVAPLSNFPVSLPGWSTVYGVAHGDNEKRAVRIAAFAPT</sequence>
<evidence type="ECO:0000313" key="1">
    <source>
        <dbReference type="EMBL" id="KAK2026783.1"/>
    </source>
</evidence>
<name>A0AAD9HDC4_9PEZI</name>
<evidence type="ECO:0000313" key="2">
    <source>
        <dbReference type="Proteomes" id="UP001232148"/>
    </source>
</evidence>
<dbReference type="Proteomes" id="UP001232148">
    <property type="component" value="Unassembled WGS sequence"/>
</dbReference>